<evidence type="ECO:0000256" key="1">
    <source>
        <dbReference type="ARBA" id="ARBA00023242"/>
    </source>
</evidence>
<dbReference type="PROSITE" id="PS50048">
    <property type="entry name" value="ZN2_CY6_FUNGAL_2"/>
    <property type="match status" value="1"/>
</dbReference>
<feature type="region of interest" description="Disordered" evidence="2">
    <location>
        <begin position="181"/>
        <end position="203"/>
    </location>
</feature>
<dbReference type="CDD" id="cd00067">
    <property type="entry name" value="GAL4"/>
    <property type="match status" value="1"/>
</dbReference>
<accession>A0A9W4UP74</accession>
<sequence>MFGMLQYDSRKKEIRFAPQHDTYGIIHHSACDYCRDKKLRCSGHPTGCKRCEELSRTCSYTNTSCRTRPRNYRRIIKGLPASKLNERQQTPSPKARGTSIEVPHHDRSTLDDSSRLQTPDHIIIPQDSCSSLDLMPRSLELDNEMMNWGTGSNVSNLVDFDATPVDFQHVFPSQLLSDITGLPLTPPQSTPSSQSRLASPASEEERKCNCSNIIVFLIEDLDASLTSVLKSPLDASLAQQKRVLANARRILQCQDCTLRTETAILLLFICEKLINLSNSIVDLYCRQQNETELSKERNVERNHGIAIGQFEVMSHREWCCIMQALIVLQLECLDELLREQGSVLLLALPQSQCAKLQLYVEDVVILRRRMIT</sequence>
<evidence type="ECO:0000313" key="4">
    <source>
        <dbReference type="EMBL" id="CAI6339600.1"/>
    </source>
</evidence>
<dbReference type="GO" id="GO:0008270">
    <property type="term" value="F:zinc ion binding"/>
    <property type="evidence" value="ECO:0007669"/>
    <property type="project" value="InterPro"/>
</dbReference>
<dbReference type="OrthoDB" id="3790821at2759"/>
<name>A0A9W4UP74_9PLEO</name>
<dbReference type="InterPro" id="IPR036864">
    <property type="entry name" value="Zn2-C6_fun-type_DNA-bd_sf"/>
</dbReference>
<dbReference type="Proteomes" id="UP001152607">
    <property type="component" value="Unassembled WGS sequence"/>
</dbReference>
<dbReference type="Pfam" id="PF00172">
    <property type="entry name" value="Zn_clus"/>
    <property type="match status" value="1"/>
</dbReference>
<evidence type="ECO:0000259" key="3">
    <source>
        <dbReference type="PROSITE" id="PS50048"/>
    </source>
</evidence>
<gene>
    <name evidence="4" type="ORF">PDIGIT_LOCUS12761</name>
</gene>
<reference evidence="4" key="1">
    <citation type="submission" date="2023-01" db="EMBL/GenBank/DDBJ databases">
        <authorList>
            <person name="Van Ghelder C."/>
            <person name="Rancurel C."/>
        </authorList>
    </citation>
    <scope>NUCLEOTIDE SEQUENCE</scope>
    <source>
        <strain evidence="4">CNCM I-4278</strain>
    </source>
</reference>
<feature type="domain" description="Zn(2)-C6 fungal-type" evidence="3">
    <location>
        <begin position="30"/>
        <end position="60"/>
    </location>
</feature>
<feature type="region of interest" description="Disordered" evidence="2">
    <location>
        <begin position="79"/>
        <end position="114"/>
    </location>
</feature>
<proteinExistence type="predicted"/>
<dbReference type="SUPFAM" id="SSF57701">
    <property type="entry name" value="Zn2/Cys6 DNA-binding domain"/>
    <property type="match status" value="1"/>
</dbReference>
<keyword evidence="1" id="KW-0539">Nucleus</keyword>
<dbReference type="InterPro" id="IPR001138">
    <property type="entry name" value="Zn2Cys6_DnaBD"/>
</dbReference>
<dbReference type="GO" id="GO:0000981">
    <property type="term" value="F:DNA-binding transcription factor activity, RNA polymerase II-specific"/>
    <property type="evidence" value="ECO:0007669"/>
    <property type="project" value="InterPro"/>
</dbReference>
<dbReference type="EMBL" id="CAOQHR010000009">
    <property type="protein sequence ID" value="CAI6339600.1"/>
    <property type="molecule type" value="Genomic_DNA"/>
</dbReference>
<dbReference type="AlphaFoldDB" id="A0A9W4UP74"/>
<feature type="compositionally biased region" description="Basic and acidic residues" evidence="2">
    <location>
        <begin position="102"/>
        <end position="114"/>
    </location>
</feature>
<evidence type="ECO:0000256" key="2">
    <source>
        <dbReference type="SAM" id="MobiDB-lite"/>
    </source>
</evidence>
<protein>
    <recommendedName>
        <fullName evidence="3">Zn(2)-C6 fungal-type domain-containing protein</fullName>
    </recommendedName>
</protein>
<dbReference type="PROSITE" id="PS00463">
    <property type="entry name" value="ZN2_CY6_FUNGAL_1"/>
    <property type="match status" value="1"/>
</dbReference>
<comment type="caution">
    <text evidence="4">The sequence shown here is derived from an EMBL/GenBank/DDBJ whole genome shotgun (WGS) entry which is preliminary data.</text>
</comment>
<dbReference type="Gene3D" id="4.10.240.10">
    <property type="entry name" value="Zn(2)-C6 fungal-type DNA-binding domain"/>
    <property type="match status" value="1"/>
</dbReference>
<evidence type="ECO:0000313" key="5">
    <source>
        <dbReference type="Proteomes" id="UP001152607"/>
    </source>
</evidence>
<organism evidence="4 5">
    <name type="scientific">Periconia digitata</name>
    <dbReference type="NCBI Taxonomy" id="1303443"/>
    <lineage>
        <taxon>Eukaryota</taxon>
        <taxon>Fungi</taxon>
        <taxon>Dikarya</taxon>
        <taxon>Ascomycota</taxon>
        <taxon>Pezizomycotina</taxon>
        <taxon>Dothideomycetes</taxon>
        <taxon>Pleosporomycetidae</taxon>
        <taxon>Pleosporales</taxon>
        <taxon>Massarineae</taxon>
        <taxon>Periconiaceae</taxon>
        <taxon>Periconia</taxon>
    </lineage>
</organism>
<keyword evidence="5" id="KW-1185">Reference proteome</keyword>